<comment type="function">
    <text evidence="6">Autophagy-specific protein that functions in response to autophagy-inducing signals as a scaffold to recruit other ATG proteins to organize preautophagosomal structure (PAS) formation. Modulates the timing and magnitude of the autophagy response, such as the size of the sequestering vesicles. Plays particularly a role in pexophagy and nucleophagy.</text>
</comment>
<comment type="similarity">
    <text evidence="1 6">Belongs to the ATG17 family.</text>
</comment>
<evidence type="ECO:0000256" key="1">
    <source>
        <dbReference type="ARBA" id="ARBA00006259"/>
    </source>
</evidence>
<evidence type="ECO:0000256" key="2">
    <source>
        <dbReference type="ARBA" id="ARBA00013806"/>
    </source>
</evidence>
<gene>
    <name evidence="9" type="ORF">L207DRAFT_528887</name>
</gene>
<feature type="region of interest" description="Disordered" evidence="7">
    <location>
        <begin position="1"/>
        <end position="25"/>
    </location>
</feature>
<dbReference type="PANTHER" id="PTHR28005:SF1">
    <property type="entry name" value="AUTOPHAGY-RELATED PROTEIN 17"/>
    <property type="match status" value="1"/>
</dbReference>
<reference evidence="9 10" key="1">
    <citation type="submission" date="2016-04" db="EMBL/GenBank/DDBJ databases">
        <title>A degradative enzymes factory behind the ericoid mycorrhizal symbiosis.</title>
        <authorList>
            <consortium name="DOE Joint Genome Institute"/>
            <person name="Martino E."/>
            <person name="Morin E."/>
            <person name="Grelet G."/>
            <person name="Kuo A."/>
            <person name="Kohler A."/>
            <person name="Daghino S."/>
            <person name="Barry K."/>
            <person name="Choi C."/>
            <person name="Cichocki N."/>
            <person name="Clum A."/>
            <person name="Copeland A."/>
            <person name="Hainaut M."/>
            <person name="Haridas S."/>
            <person name="Labutti K."/>
            <person name="Lindquist E."/>
            <person name="Lipzen A."/>
            <person name="Khouja H.-R."/>
            <person name="Murat C."/>
            <person name="Ohm R."/>
            <person name="Olson A."/>
            <person name="Spatafora J."/>
            <person name="Veneault-Fourrey C."/>
            <person name="Henrissat B."/>
            <person name="Grigoriev I."/>
            <person name="Martin F."/>
            <person name="Perotto S."/>
        </authorList>
    </citation>
    <scope>NUCLEOTIDE SEQUENCE [LARGE SCALE GENOMIC DNA]</scope>
    <source>
        <strain evidence="9 10">F</strain>
    </source>
</reference>
<feature type="domain" description="Autophagy protein ATG17-like" evidence="8">
    <location>
        <begin position="44"/>
        <end position="448"/>
    </location>
</feature>
<evidence type="ECO:0000313" key="9">
    <source>
        <dbReference type="EMBL" id="PMD40557.1"/>
    </source>
</evidence>
<dbReference type="EMBL" id="KZ613945">
    <property type="protein sequence ID" value="PMD40557.1"/>
    <property type="molecule type" value="Genomic_DNA"/>
</dbReference>
<accession>A0A2J6RPX0</accession>
<dbReference type="GO" id="GO:1990316">
    <property type="term" value="C:Atg1/ULK1 kinase complex"/>
    <property type="evidence" value="ECO:0007669"/>
    <property type="project" value="TreeGrafter"/>
</dbReference>
<dbReference type="Proteomes" id="UP000235786">
    <property type="component" value="Unassembled WGS sequence"/>
</dbReference>
<name>A0A2J6RPX0_HYAVF</name>
<dbReference type="Pfam" id="PF04108">
    <property type="entry name" value="ATG17_like"/>
    <property type="match status" value="1"/>
</dbReference>
<dbReference type="GO" id="GO:0000422">
    <property type="term" value="P:autophagy of mitochondrion"/>
    <property type="evidence" value="ECO:0007669"/>
    <property type="project" value="TreeGrafter"/>
</dbReference>
<dbReference type="STRING" id="1149755.A0A2J6RPX0"/>
<feature type="region of interest" description="Disordered" evidence="7">
    <location>
        <begin position="471"/>
        <end position="500"/>
    </location>
</feature>
<dbReference type="GO" id="GO:0000045">
    <property type="term" value="P:autophagosome assembly"/>
    <property type="evidence" value="ECO:0007669"/>
    <property type="project" value="TreeGrafter"/>
</dbReference>
<dbReference type="InterPro" id="IPR045326">
    <property type="entry name" value="ATG17-like_dom"/>
</dbReference>
<keyword evidence="4 6" id="KW-0072">Autophagy</keyword>
<evidence type="ECO:0000256" key="6">
    <source>
        <dbReference type="RuleBase" id="RU368080"/>
    </source>
</evidence>
<comment type="subcellular location">
    <subcellularLocation>
        <location evidence="6">Cytoplasm</location>
    </subcellularLocation>
    <subcellularLocation>
        <location evidence="6">Preautophagosomal structure membrane</location>
        <topology evidence="6">Peripheral membrane protein</topology>
    </subcellularLocation>
</comment>
<dbReference type="GO" id="GO:0034045">
    <property type="term" value="C:phagophore assembly site membrane"/>
    <property type="evidence" value="ECO:0007669"/>
    <property type="project" value="UniProtKB-SubCell"/>
</dbReference>
<organism evidence="9 10">
    <name type="scientific">Hyaloscypha variabilis (strain UAMH 11265 / GT02V1 / F)</name>
    <name type="common">Meliniomyces variabilis</name>
    <dbReference type="NCBI Taxonomy" id="1149755"/>
    <lineage>
        <taxon>Eukaryota</taxon>
        <taxon>Fungi</taxon>
        <taxon>Dikarya</taxon>
        <taxon>Ascomycota</taxon>
        <taxon>Pezizomycotina</taxon>
        <taxon>Leotiomycetes</taxon>
        <taxon>Helotiales</taxon>
        <taxon>Hyaloscyphaceae</taxon>
        <taxon>Hyaloscypha</taxon>
        <taxon>Hyaloscypha variabilis</taxon>
    </lineage>
</organism>
<keyword evidence="5" id="KW-0472">Membrane</keyword>
<dbReference type="PANTHER" id="PTHR28005">
    <property type="entry name" value="AUTOPHAGY-RELATED PROTEIN 17"/>
    <property type="match status" value="1"/>
</dbReference>
<dbReference type="GO" id="GO:0060090">
    <property type="term" value="F:molecular adaptor activity"/>
    <property type="evidence" value="ECO:0007669"/>
    <property type="project" value="TreeGrafter"/>
</dbReference>
<dbReference type="OrthoDB" id="1937984at2759"/>
<dbReference type="AlphaFoldDB" id="A0A2J6RPX0"/>
<feature type="compositionally biased region" description="Low complexity" evidence="7">
    <location>
        <begin position="1"/>
        <end position="23"/>
    </location>
</feature>
<feature type="compositionally biased region" description="Basic and acidic residues" evidence="7">
    <location>
        <begin position="479"/>
        <end position="500"/>
    </location>
</feature>
<protein>
    <recommendedName>
        <fullName evidence="2 6">Autophagy-related protein 17</fullName>
    </recommendedName>
</protein>
<evidence type="ECO:0000313" key="10">
    <source>
        <dbReference type="Proteomes" id="UP000235786"/>
    </source>
</evidence>
<dbReference type="GO" id="GO:0030295">
    <property type="term" value="F:protein kinase activator activity"/>
    <property type="evidence" value="ECO:0007669"/>
    <property type="project" value="TreeGrafter"/>
</dbReference>
<proteinExistence type="inferred from homology"/>
<dbReference type="InterPro" id="IPR007240">
    <property type="entry name" value="Atg17"/>
</dbReference>
<keyword evidence="3 6" id="KW-0963">Cytoplasm</keyword>
<keyword evidence="10" id="KW-1185">Reference proteome</keyword>
<feature type="region of interest" description="Disordered" evidence="7">
    <location>
        <begin position="261"/>
        <end position="289"/>
    </location>
</feature>
<dbReference type="GO" id="GO:0034727">
    <property type="term" value="P:piecemeal microautophagy of the nucleus"/>
    <property type="evidence" value="ECO:0007669"/>
    <property type="project" value="TreeGrafter"/>
</dbReference>
<sequence>MSASPPASRSQASLSSSKSQSRSTVQQDISLETLVSHLLASKRSLSSISTVWRANEIVTSARAALEESVVLSARTGFLRSGISEQVKILRKVRGGVENVYKEGQRDFKSVIRTLDAANARLESTMDILRTTMVEATFRPEKEEPRSLLDFVDEQAVQTMRDTLKESIRESQEAQTEFDTSILAFDNDLRALKAAMKSSPQPSASQSHNELSSTIPTHLQSLESHAQEMAALLDSLVQHFDLCVNAIRHTEGGYAAVRKAASSQPPGAEAVSVSGVMNTENDPPSDEPISDEERREMFDVLEKDASQVDDVVMELKEYLEEMEMKHDVILEYVSALTNTYNETTAAYQILEGIGARLSGYIIASQDFQIRWEETKINIREQLNELESMRLFYENYHSSYDGLILEVYRRKQCEEKIKNIVKKAMEQIEKVYEADLKEREGFRLDVGDYLPVDLWPNVNTPAPRWEFVLADGQGQSDSVPEVERSVVDAAGRRDRERKRAER</sequence>
<evidence type="ECO:0000256" key="3">
    <source>
        <dbReference type="ARBA" id="ARBA00022490"/>
    </source>
</evidence>
<evidence type="ECO:0000256" key="4">
    <source>
        <dbReference type="ARBA" id="ARBA00023006"/>
    </source>
</evidence>
<evidence type="ECO:0000259" key="8">
    <source>
        <dbReference type="Pfam" id="PF04108"/>
    </source>
</evidence>
<evidence type="ECO:0000256" key="5">
    <source>
        <dbReference type="ARBA" id="ARBA00023136"/>
    </source>
</evidence>
<evidence type="ECO:0000256" key="7">
    <source>
        <dbReference type="SAM" id="MobiDB-lite"/>
    </source>
</evidence>